<name>X0XMA5_9ZZZZ</name>
<comment type="caution">
    <text evidence="5">The sequence shown here is derived from an EMBL/GenBank/DDBJ whole genome shotgun (WGS) entry which is preliminary data.</text>
</comment>
<protein>
    <recommendedName>
        <fullName evidence="4">PNPLA domain-containing protein</fullName>
    </recommendedName>
</protein>
<reference evidence="5" key="1">
    <citation type="journal article" date="2014" name="Front. Microbiol.">
        <title>High frequency of phylogenetically diverse reductive dehalogenase-homologous genes in deep subseafloor sedimentary metagenomes.</title>
        <authorList>
            <person name="Kawai M."/>
            <person name="Futagami T."/>
            <person name="Toyoda A."/>
            <person name="Takaki Y."/>
            <person name="Nishi S."/>
            <person name="Hori S."/>
            <person name="Arai W."/>
            <person name="Tsubouchi T."/>
            <person name="Morono Y."/>
            <person name="Uchiyama I."/>
            <person name="Ito T."/>
            <person name="Fujiyama A."/>
            <person name="Inagaki F."/>
            <person name="Takami H."/>
        </authorList>
    </citation>
    <scope>NUCLEOTIDE SEQUENCE</scope>
    <source>
        <strain evidence="5">Expedition CK06-06</strain>
    </source>
</reference>
<dbReference type="PANTHER" id="PTHR14226">
    <property type="entry name" value="NEUROPATHY TARGET ESTERASE/SWISS CHEESE D.MELANOGASTER"/>
    <property type="match status" value="1"/>
</dbReference>
<dbReference type="EMBL" id="BARS01030821">
    <property type="protein sequence ID" value="GAG26086.1"/>
    <property type="molecule type" value="Genomic_DNA"/>
</dbReference>
<feature type="non-terminal residue" evidence="5">
    <location>
        <position position="262"/>
    </location>
</feature>
<proteinExistence type="predicted"/>
<dbReference type="InterPro" id="IPR002641">
    <property type="entry name" value="PNPLA_dom"/>
</dbReference>
<dbReference type="GO" id="GO:0016042">
    <property type="term" value="P:lipid catabolic process"/>
    <property type="evidence" value="ECO:0007669"/>
    <property type="project" value="UniProtKB-KW"/>
</dbReference>
<evidence type="ECO:0000256" key="1">
    <source>
        <dbReference type="ARBA" id="ARBA00022801"/>
    </source>
</evidence>
<keyword evidence="3" id="KW-0443">Lipid metabolism</keyword>
<evidence type="ECO:0000256" key="3">
    <source>
        <dbReference type="ARBA" id="ARBA00023098"/>
    </source>
</evidence>
<dbReference type="Pfam" id="PF01734">
    <property type="entry name" value="Patatin"/>
    <property type="match status" value="1"/>
</dbReference>
<dbReference type="AlphaFoldDB" id="X0XMA5"/>
<feature type="non-terminal residue" evidence="5">
    <location>
        <position position="1"/>
    </location>
</feature>
<gene>
    <name evidence="5" type="ORF">S01H1_48025</name>
</gene>
<evidence type="ECO:0000259" key="4">
    <source>
        <dbReference type="PROSITE" id="PS51635"/>
    </source>
</evidence>
<dbReference type="GO" id="GO:0016787">
    <property type="term" value="F:hydrolase activity"/>
    <property type="evidence" value="ECO:0007669"/>
    <property type="project" value="UniProtKB-KW"/>
</dbReference>
<evidence type="ECO:0000256" key="2">
    <source>
        <dbReference type="ARBA" id="ARBA00022963"/>
    </source>
</evidence>
<sequence length="262" mass="28480">TVSPPASIRYDYRMRTRSHRKDLKIGLALGSGGARGAAHTGVLNVFDREGIPISVVSGSSIGALVGAAYAVGLPVEQVEREWLVTDAHRLFRSFLPTFPRAGLSSGSELRKILTDVLGDARIEDLPIPYAAVACDIDTGDTVVLREGPLVDAVRASTAIPGIFHPVRRGDRLLIDGGLVDPVPVRTCRDLGADFVIAVDIAPRPVPTTQRGRNVWDRIGDQLREGLTHQTWIPNSLTELLESLFRERPERPLPGLYSILNQS</sequence>
<keyword evidence="2" id="KW-0442">Lipid degradation</keyword>
<organism evidence="5">
    <name type="scientific">marine sediment metagenome</name>
    <dbReference type="NCBI Taxonomy" id="412755"/>
    <lineage>
        <taxon>unclassified sequences</taxon>
        <taxon>metagenomes</taxon>
        <taxon>ecological metagenomes</taxon>
    </lineage>
</organism>
<feature type="domain" description="PNPLA" evidence="4">
    <location>
        <begin position="27"/>
        <end position="188"/>
    </location>
</feature>
<dbReference type="PROSITE" id="PS51635">
    <property type="entry name" value="PNPLA"/>
    <property type="match status" value="1"/>
</dbReference>
<evidence type="ECO:0000313" key="5">
    <source>
        <dbReference type="EMBL" id="GAG26086.1"/>
    </source>
</evidence>
<dbReference type="InterPro" id="IPR050301">
    <property type="entry name" value="NTE"/>
</dbReference>
<keyword evidence="1" id="KW-0378">Hydrolase</keyword>
<accession>X0XMA5</accession>
<dbReference type="PANTHER" id="PTHR14226:SF76">
    <property type="entry name" value="NTE FAMILY PROTEIN RSSA"/>
    <property type="match status" value="1"/>
</dbReference>
<dbReference type="Gene3D" id="3.40.1090.10">
    <property type="entry name" value="Cytosolic phospholipase A2 catalytic domain"/>
    <property type="match status" value="2"/>
</dbReference>
<dbReference type="InterPro" id="IPR016035">
    <property type="entry name" value="Acyl_Trfase/lysoPLipase"/>
</dbReference>
<dbReference type="SUPFAM" id="SSF52151">
    <property type="entry name" value="FabD/lysophospholipase-like"/>
    <property type="match status" value="1"/>
</dbReference>